<evidence type="ECO:0000313" key="2">
    <source>
        <dbReference type="EMBL" id="KAG0448758.1"/>
    </source>
</evidence>
<dbReference type="AlphaFoldDB" id="A0A835PC16"/>
<accession>A0A835PC16</accession>
<gene>
    <name evidence="2" type="ORF">HPP92_027660</name>
</gene>
<dbReference type="Proteomes" id="UP000639772">
    <property type="component" value="Unassembled WGS sequence"/>
</dbReference>
<feature type="compositionally biased region" description="Polar residues" evidence="1">
    <location>
        <begin position="56"/>
        <end position="67"/>
    </location>
</feature>
<sequence>MPPRLPCRLRRRLAELPPSCPICRSRVSPEDVLLLHRESAEPEAVPKPPGRRISGRHSSAGENSSGTGVRFAVRRPSESGAAAALSGFDLERQRKDGLLLPMVQQSHRVVFHDCEGAQERWSDLRPSDLMLLRSGTMITSSGRFSAICTGDGRRLNWSRRSASAAIEERPFGEERTMRKWLWFTAKRTVRWIGGGQESGG</sequence>
<evidence type="ECO:0000313" key="3">
    <source>
        <dbReference type="Proteomes" id="UP000639772"/>
    </source>
</evidence>
<name>A0A835PC16_VANPL</name>
<comment type="caution">
    <text evidence="2">The sequence shown here is derived from an EMBL/GenBank/DDBJ whole genome shotgun (WGS) entry which is preliminary data.</text>
</comment>
<proteinExistence type="predicted"/>
<evidence type="ECO:0000256" key="1">
    <source>
        <dbReference type="SAM" id="MobiDB-lite"/>
    </source>
</evidence>
<reference evidence="2 3" key="1">
    <citation type="journal article" date="2020" name="Nat. Food">
        <title>A phased Vanilla planifolia genome enables genetic improvement of flavour and production.</title>
        <authorList>
            <person name="Hasing T."/>
            <person name="Tang H."/>
            <person name="Brym M."/>
            <person name="Khazi F."/>
            <person name="Huang T."/>
            <person name="Chambers A.H."/>
        </authorList>
    </citation>
    <scope>NUCLEOTIDE SEQUENCE [LARGE SCALE GENOMIC DNA]</scope>
    <source>
        <tissue evidence="2">Leaf</tissue>
    </source>
</reference>
<feature type="region of interest" description="Disordered" evidence="1">
    <location>
        <begin position="38"/>
        <end position="68"/>
    </location>
</feature>
<dbReference type="EMBL" id="JADCNM010000267">
    <property type="protein sequence ID" value="KAG0448758.1"/>
    <property type="molecule type" value="Genomic_DNA"/>
</dbReference>
<organism evidence="2 3">
    <name type="scientific">Vanilla planifolia</name>
    <name type="common">Vanilla</name>
    <dbReference type="NCBI Taxonomy" id="51239"/>
    <lineage>
        <taxon>Eukaryota</taxon>
        <taxon>Viridiplantae</taxon>
        <taxon>Streptophyta</taxon>
        <taxon>Embryophyta</taxon>
        <taxon>Tracheophyta</taxon>
        <taxon>Spermatophyta</taxon>
        <taxon>Magnoliopsida</taxon>
        <taxon>Liliopsida</taxon>
        <taxon>Asparagales</taxon>
        <taxon>Orchidaceae</taxon>
        <taxon>Vanilloideae</taxon>
        <taxon>Vanilleae</taxon>
        <taxon>Vanilla</taxon>
    </lineage>
</organism>
<protein>
    <submittedName>
        <fullName evidence="2">Uncharacterized protein</fullName>
    </submittedName>
</protein>